<feature type="transmembrane region" description="Helical" evidence="2">
    <location>
        <begin position="278"/>
        <end position="298"/>
    </location>
</feature>
<keyword evidence="2" id="KW-1133">Transmembrane helix</keyword>
<gene>
    <name evidence="3" type="ORF">CHC_T00003510001</name>
</gene>
<keyword evidence="2" id="KW-0472">Membrane</keyword>
<reference evidence="4" key="1">
    <citation type="journal article" date="2013" name="Proc. Natl. Acad. Sci. U.S.A.">
        <title>Genome structure and metabolic features in the red seaweed Chondrus crispus shed light on evolution of the Archaeplastida.</title>
        <authorList>
            <person name="Collen J."/>
            <person name="Porcel B."/>
            <person name="Carre W."/>
            <person name="Ball S.G."/>
            <person name="Chaparro C."/>
            <person name="Tonon T."/>
            <person name="Barbeyron T."/>
            <person name="Michel G."/>
            <person name="Noel B."/>
            <person name="Valentin K."/>
            <person name="Elias M."/>
            <person name="Artiguenave F."/>
            <person name="Arun A."/>
            <person name="Aury J.M."/>
            <person name="Barbosa-Neto J.F."/>
            <person name="Bothwell J.H."/>
            <person name="Bouget F.Y."/>
            <person name="Brillet L."/>
            <person name="Cabello-Hurtado F."/>
            <person name="Capella-Gutierrez S."/>
            <person name="Charrier B."/>
            <person name="Cladiere L."/>
            <person name="Cock J.M."/>
            <person name="Coelho S.M."/>
            <person name="Colleoni C."/>
            <person name="Czjzek M."/>
            <person name="Da Silva C."/>
            <person name="Delage L."/>
            <person name="Denoeud F."/>
            <person name="Deschamps P."/>
            <person name="Dittami S.M."/>
            <person name="Gabaldon T."/>
            <person name="Gachon C.M."/>
            <person name="Groisillier A."/>
            <person name="Herve C."/>
            <person name="Jabbari K."/>
            <person name="Katinka M."/>
            <person name="Kloareg B."/>
            <person name="Kowalczyk N."/>
            <person name="Labadie K."/>
            <person name="Leblanc C."/>
            <person name="Lopez P.J."/>
            <person name="McLachlan D.H."/>
            <person name="Meslet-Cladiere L."/>
            <person name="Moustafa A."/>
            <person name="Nehr Z."/>
            <person name="Nyvall Collen P."/>
            <person name="Panaud O."/>
            <person name="Partensky F."/>
            <person name="Poulain J."/>
            <person name="Rensing S.A."/>
            <person name="Rousvoal S."/>
            <person name="Samson G."/>
            <person name="Symeonidi A."/>
            <person name="Weissenbach J."/>
            <person name="Zambounis A."/>
            <person name="Wincker P."/>
            <person name="Boyen C."/>
        </authorList>
    </citation>
    <scope>NUCLEOTIDE SEQUENCE [LARGE SCALE GENOMIC DNA]</scope>
    <source>
        <strain evidence="4">cv. Stackhouse</strain>
    </source>
</reference>
<name>R7QAY5_CHOCR</name>
<feature type="region of interest" description="Disordered" evidence="1">
    <location>
        <begin position="1"/>
        <end position="89"/>
    </location>
</feature>
<feature type="compositionally biased region" description="Polar residues" evidence="1">
    <location>
        <begin position="56"/>
        <end position="67"/>
    </location>
</feature>
<protein>
    <submittedName>
        <fullName evidence="3">Uncharacterized protein</fullName>
    </submittedName>
</protein>
<evidence type="ECO:0000256" key="2">
    <source>
        <dbReference type="SAM" id="Phobius"/>
    </source>
</evidence>
<dbReference type="OrthoDB" id="5813at2759"/>
<organism evidence="3 4">
    <name type="scientific">Chondrus crispus</name>
    <name type="common">Carrageen Irish moss</name>
    <name type="synonym">Polymorpha crispa</name>
    <dbReference type="NCBI Taxonomy" id="2769"/>
    <lineage>
        <taxon>Eukaryota</taxon>
        <taxon>Rhodophyta</taxon>
        <taxon>Florideophyceae</taxon>
        <taxon>Rhodymeniophycidae</taxon>
        <taxon>Gigartinales</taxon>
        <taxon>Gigartinaceae</taxon>
        <taxon>Chondrus</taxon>
    </lineage>
</organism>
<feature type="compositionally biased region" description="Polar residues" evidence="1">
    <location>
        <begin position="20"/>
        <end position="30"/>
    </location>
</feature>
<dbReference type="GeneID" id="17322473"/>
<feature type="compositionally biased region" description="Basic residues" evidence="1">
    <location>
        <begin position="39"/>
        <end position="52"/>
    </location>
</feature>
<evidence type="ECO:0000313" key="4">
    <source>
        <dbReference type="Proteomes" id="UP000012073"/>
    </source>
</evidence>
<dbReference type="AlphaFoldDB" id="R7QAY5"/>
<sequence>MNMWSLSPAFTPPVSLPNIAPQQRRSQCSRTPPFAKKGSSGKKRSKVSRPKRTPSNSQSKPSASPTSRQKKFSPLDAPPEQFPGPLAPEILGESVEAVDEIPVNDNIKSAADVEISLASDVPTATDVALPQVDEGKLRLPDIGSMGSGRAIRRKRKPRALEDVKEERSIEVEEARKALPTNTIRELTQAYRKKGKEAQVLIDELEKDPDFMFQTGNPEGEYDLTSAIIGTGSPNKQGVYVLPYLQSGHLLLLLVTLLCTFVYYPGFPLTELEDSLRGYLKVGLAITYTLNAGLAILAFKDAQKRGQPAAFWALKTAFFGNIAFNELRRNAPLSPKSGK</sequence>
<dbReference type="OMA" id="SAQSRMI"/>
<accession>R7QAY5</accession>
<proteinExistence type="predicted"/>
<dbReference type="KEGG" id="ccp:CHC_T00003510001"/>
<keyword evidence="4" id="KW-1185">Reference proteome</keyword>
<dbReference type="EMBL" id="HG001711">
    <property type="protein sequence ID" value="CDF34938.1"/>
    <property type="molecule type" value="Genomic_DNA"/>
</dbReference>
<dbReference type="Gramene" id="CDF34938">
    <property type="protein sequence ID" value="CDF34938"/>
    <property type="gene ID" value="CHC_T00003510001"/>
</dbReference>
<evidence type="ECO:0000313" key="3">
    <source>
        <dbReference type="EMBL" id="CDF34938.1"/>
    </source>
</evidence>
<feature type="transmembrane region" description="Helical" evidence="2">
    <location>
        <begin position="249"/>
        <end position="266"/>
    </location>
</feature>
<dbReference type="Proteomes" id="UP000012073">
    <property type="component" value="Unassembled WGS sequence"/>
</dbReference>
<feature type="compositionally biased region" description="Pro residues" evidence="1">
    <location>
        <begin position="76"/>
        <end position="86"/>
    </location>
</feature>
<evidence type="ECO:0000256" key="1">
    <source>
        <dbReference type="SAM" id="MobiDB-lite"/>
    </source>
</evidence>
<keyword evidence="2" id="KW-0812">Transmembrane</keyword>
<dbReference type="RefSeq" id="XP_005714757.1">
    <property type="nucleotide sequence ID" value="XM_005714700.1"/>
</dbReference>